<dbReference type="InterPro" id="IPR004242">
    <property type="entry name" value="Transposase_21"/>
</dbReference>
<evidence type="ECO:0000313" key="4">
    <source>
        <dbReference type="EMBL" id="KAK0606831.1"/>
    </source>
</evidence>
<dbReference type="PANTHER" id="PTHR48258:SF6">
    <property type="entry name" value="LEUCINE-RICH REPEAT DOMAIN, L DOMAIN-CONTAINING PROTEIN"/>
    <property type="match status" value="1"/>
</dbReference>
<feature type="domain" description="Transposase-associated" evidence="3">
    <location>
        <begin position="3"/>
        <end position="76"/>
    </location>
</feature>
<dbReference type="Pfam" id="PF02992">
    <property type="entry name" value="Transposase_21"/>
    <property type="match status" value="1"/>
</dbReference>
<dbReference type="EMBL" id="JAUESC010000001">
    <property type="protein sequence ID" value="KAK0606831.1"/>
    <property type="molecule type" value="Genomic_DNA"/>
</dbReference>
<dbReference type="Pfam" id="PF13963">
    <property type="entry name" value="Transpos_assoc"/>
    <property type="match status" value="1"/>
</dbReference>
<dbReference type="AlphaFoldDB" id="A0AA39TDH5"/>
<evidence type="ECO:0000313" key="5">
    <source>
        <dbReference type="Proteomes" id="UP001168877"/>
    </source>
</evidence>
<proteinExistence type="predicted"/>
<feature type="domain" description="DUF4218" evidence="2">
    <location>
        <begin position="411"/>
        <end position="523"/>
    </location>
</feature>
<dbReference type="InterPro" id="IPR025312">
    <property type="entry name" value="DUF4216"/>
</dbReference>
<dbReference type="InterPro" id="IPR029480">
    <property type="entry name" value="Transpos_assoc"/>
</dbReference>
<reference evidence="4" key="1">
    <citation type="journal article" date="2022" name="Plant J.">
        <title>Strategies of tolerance reflected in two North American maple genomes.</title>
        <authorList>
            <person name="McEvoy S.L."/>
            <person name="Sezen U.U."/>
            <person name="Trouern-Trend A."/>
            <person name="McMahon S.M."/>
            <person name="Schaberg P.G."/>
            <person name="Yang J."/>
            <person name="Wegrzyn J.L."/>
            <person name="Swenson N.G."/>
        </authorList>
    </citation>
    <scope>NUCLEOTIDE SEQUENCE</scope>
    <source>
        <strain evidence="4">NS2018</strain>
    </source>
</reference>
<reference evidence="4" key="2">
    <citation type="submission" date="2023-06" db="EMBL/GenBank/DDBJ databases">
        <authorList>
            <person name="Swenson N.G."/>
            <person name="Wegrzyn J.L."/>
            <person name="Mcevoy S.L."/>
        </authorList>
    </citation>
    <scope>NUCLEOTIDE SEQUENCE</scope>
    <source>
        <strain evidence="4">NS2018</strain>
        <tissue evidence="4">Leaf</tissue>
    </source>
</reference>
<keyword evidence="5" id="KW-1185">Reference proteome</keyword>
<dbReference type="Pfam" id="PF13952">
    <property type="entry name" value="DUF4216"/>
    <property type="match status" value="1"/>
</dbReference>
<dbReference type="Proteomes" id="UP001168877">
    <property type="component" value="Unassembled WGS sequence"/>
</dbReference>
<dbReference type="PANTHER" id="PTHR48258">
    <property type="entry name" value="DUF4218 DOMAIN-CONTAINING PROTEIN-RELATED"/>
    <property type="match status" value="1"/>
</dbReference>
<name>A0AA39TDH5_ACESA</name>
<dbReference type="InterPro" id="IPR025452">
    <property type="entry name" value="DUF4218"/>
</dbReference>
<feature type="domain" description="DUF4216" evidence="1">
    <location>
        <begin position="670"/>
        <end position="741"/>
    </location>
</feature>
<accession>A0AA39TDH5</accession>
<organism evidence="4 5">
    <name type="scientific">Acer saccharum</name>
    <name type="common">Sugar maple</name>
    <dbReference type="NCBI Taxonomy" id="4024"/>
    <lineage>
        <taxon>Eukaryota</taxon>
        <taxon>Viridiplantae</taxon>
        <taxon>Streptophyta</taxon>
        <taxon>Embryophyta</taxon>
        <taxon>Tracheophyta</taxon>
        <taxon>Spermatophyta</taxon>
        <taxon>Magnoliopsida</taxon>
        <taxon>eudicotyledons</taxon>
        <taxon>Gunneridae</taxon>
        <taxon>Pentapetalae</taxon>
        <taxon>rosids</taxon>
        <taxon>malvids</taxon>
        <taxon>Sapindales</taxon>
        <taxon>Sapindaceae</taxon>
        <taxon>Hippocastanoideae</taxon>
        <taxon>Acereae</taxon>
        <taxon>Acer</taxon>
    </lineage>
</organism>
<protein>
    <recommendedName>
        <fullName evidence="6">Transposase</fullName>
    </recommendedName>
</protein>
<evidence type="ECO:0000259" key="1">
    <source>
        <dbReference type="Pfam" id="PF13952"/>
    </source>
</evidence>
<sequence length="848" mass="98490">MDRSWIWSHNRLSKEYRDGIQSFIDVARKHLDHYNKTLCPCKDCLNTRSHNIPTIKAHLREYGFSRSYGTWIFHGEKIDQTNENLNEETDDLGDNEGENDNGDDYIGMLNDALGPMDRNVDMGLGESINDSNNDLPDGDGDKFDDFFAAATQELYAGCTKFSVLSFIVKLMHIKLLRNKICYMGHRRYLSLDHPWRRSKKYDGNVETRDAPEMLSGDDILKQLDCLRRVNFGKHPNNVDHKRKRTPEELNWSKKSIFFELEYWSQLKLRHNLDVMHIEKNICDNIVGTLLDIEGKSKDTYKARLDLADLKIRAELHLQPHGNKFLKPQASYTLTSNERKNLCKFLKSVKFPDGYAANIGRNVNVKDGKISGLKTHDCHVLLQRLLPIGIRPYLCKDVCTTLIEFSHFFQQICAKTLCVKDLDSLQKEIVLILCKLERIYPPAFFDIMVHLAIHLPIEAKLAGPVAYRWMYPFERYLGTLKKYVRNKAKPEGSIAEAYVVNEALTFCSMYLGGIETKFNRPERNDDRGKNRQECVLSVFSQKARPFGANQLVNLPQNELRRAHCEHKKELESESPTNISERQEQQFPEWLKKRMITLHHKGLVEATDELYSLSCGPDLRVNSYNSCIVNGVRFHTKARDERHTTQNSGVVVPGEHDDNAVDFYGVVIAVLQLNYILGYKVLLFKCQWFDTDVKKRRIHKDYHLTSINVSREWYKSDPFVLAVQAQQVFFVDDYKFGTNWKVVQYIQHRHLWDIPEMNDTENSQDANDVYQENESSDIQLMVQEDDLEIGQFHRVDVSAEEVSANVILDIEKQTINDDIFEFEDEDETIMDYCSDNEESLLNNDDIDDEE</sequence>
<gene>
    <name evidence="4" type="ORF">LWI29_004933</name>
</gene>
<comment type="caution">
    <text evidence="4">The sequence shown here is derived from an EMBL/GenBank/DDBJ whole genome shotgun (WGS) entry which is preliminary data.</text>
</comment>
<evidence type="ECO:0000259" key="2">
    <source>
        <dbReference type="Pfam" id="PF13960"/>
    </source>
</evidence>
<evidence type="ECO:0008006" key="6">
    <source>
        <dbReference type="Google" id="ProtNLM"/>
    </source>
</evidence>
<dbReference type="Pfam" id="PF13960">
    <property type="entry name" value="DUF4218"/>
    <property type="match status" value="1"/>
</dbReference>
<evidence type="ECO:0000259" key="3">
    <source>
        <dbReference type="Pfam" id="PF13963"/>
    </source>
</evidence>